<organism evidence="1 2">
    <name type="scientific">Fusarium decemcellulare</name>
    <dbReference type="NCBI Taxonomy" id="57161"/>
    <lineage>
        <taxon>Eukaryota</taxon>
        <taxon>Fungi</taxon>
        <taxon>Dikarya</taxon>
        <taxon>Ascomycota</taxon>
        <taxon>Pezizomycotina</taxon>
        <taxon>Sordariomycetes</taxon>
        <taxon>Hypocreomycetidae</taxon>
        <taxon>Hypocreales</taxon>
        <taxon>Nectriaceae</taxon>
        <taxon>Fusarium</taxon>
        <taxon>Fusarium decemcellulare species complex</taxon>
    </lineage>
</organism>
<sequence length="423" mass="46496">MIVPRERDSVGKGTSYLGRPTSRQIYICKRLAIQELDALLSGNKRQRPFACGRNTVASAATLSASPLSNLKLHLGSATARERGLIRAVAGRVDVPTQMARLSLQMSVVFLATRVAPVQTSVECPNFSCSKTAHAVGLRLSENFSRSSPDCYIRTQRRVKGFQKGPDSALLQTKFKRTRALDSMWEVEATGLRNACDCEAGDSTVFALVAQGQDSVLYLALDLGWVIATVEQTNNLKQAKPKPEIETTALLYPVAHHYRYSLPLLQVLAEGDGFLSLKVVTFMFCSSRNREIGPCSLLGGHETTNTQPQVLPEDFEASTLLNRLSNFSPPGLFLGYDRSMAQQSTVPSIVLLTRVFSVNHLQLRAAECREKEGRTRWYQDPIPGVFSAHLGHLAFQRHSIVIQLDDPAAIALSGVPQDPSRSKD</sequence>
<name>A0ACC1RU60_9HYPO</name>
<keyword evidence="2" id="KW-1185">Reference proteome</keyword>
<evidence type="ECO:0000313" key="1">
    <source>
        <dbReference type="EMBL" id="KAJ3525543.1"/>
    </source>
</evidence>
<comment type="caution">
    <text evidence="1">The sequence shown here is derived from an EMBL/GenBank/DDBJ whole genome shotgun (WGS) entry which is preliminary data.</text>
</comment>
<dbReference type="Proteomes" id="UP001148629">
    <property type="component" value="Unassembled WGS sequence"/>
</dbReference>
<evidence type="ECO:0000313" key="2">
    <source>
        <dbReference type="Proteomes" id="UP001148629"/>
    </source>
</evidence>
<reference evidence="1" key="1">
    <citation type="submission" date="2022-08" db="EMBL/GenBank/DDBJ databases">
        <title>Genome Sequence of Fusarium decemcellulare.</title>
        <authorList>
            <person name="Buettner E."/>
        </authorList>
    </citation>
    <scope>NUCLEOTIDE SEQUENCE</scope>
    <source>
        <strain evidence="1">Babe19</strain>
    </source>
</reference>
<gene>
    <name evidence="1" type="ORF">NM208_g11596</name>
</gene>
<dbReference type="EMBL" id="JANRMS010001892">
    <property type="protein sequence ID" value="KAJ3525543.1"/>
    <property type="molecule type" value="Genomic_DNA"/>
</dbReference>
<proteinExistence type="predicted"/>
<accession>A0ACC1RU60</accession>
<protein>
    <submittedName>
        <fullName evidence="1">Uncharacterized protein</fullName>
    </submittedName>
</protein>